<dbReference type="OrthoDB" id="8548152at2"/>
<dbReference type="Proteomes" id="UP000194798">
    <property type="component" value="Unassembled WGS sequence"/>
</dbReference>
<name>A0A251XA25_9GAMM</name>
<dbReference type="CDD" id="cd09732">
    <property type="entry name" value="Csx1_III-U"/>
    <property type="match status" value="1"/>
</dbReference>
<gene>
    <name evidence="2" type="ORF">TPSD3_09580</name>
</gene>
<organism evidence="2 3">
    <name type="scientific">Thioflexithrix psekupsensis</name>
    <dbReference type="NCBI Taxonomy" id="1570016"/>
    <lineage>
        <taxon>Bacteria</taxon>
        <taxon>Pseudomonadati</taxon>
        <taxon>Pseudomonadota</taxon>
        <taxon>Gammaproteobacteria</taxon>
        <taxon>Thiotrichales</taxon>
        <taxon>Thioflexithrix</taxon>
    </lineage>
</organism>
<evidence type="ECO:0000256" key="1">
    <source>
        <dbReference type="SAM" id="MobiDB-lite"/>
    </source>
</evidence>
<reference evidence="2 3" key="1">
    <citation type="submission" date="2016-12" db="EMBL/GenBank/DDBJ databases">
        <title>Thioflexothrix psekupsii D3 genome sequencing and assembly.</title>
        <authorList>
            <person name="Fomenkov A."/>
            <person name="Vincze T."/>
            <person name="Grabovich M."/>
            <person name="Anton B.P."/>
            <person name="Dubinina G."/>
            <person name="Orlova M."/>
            <person name="Belousova E."/>
            <person name="Roberts R.J."/>
        </authorList>
    </citation>
    <scope>NUCLEOTIDE SEQUENCE [LARGE SCALE GENOMIC DNA]</scope>
    <source>
        <strain evidence="2">D3</strain>
    </source>
</reference>
<keyword evidence="3" id="KW-1185">Reference proteome</keyword>
<dbReference type="EMBL" id="MSLT01000012">
    <property type="protein sequence ID" value="OUD14533.1"/>
    <property type="molecule type" value="Genomic_DNA"/>
</dbReference>
<feature type="region of interest" description="Disordered" evidence="1">
    <location>
        <begin position="340"/>
        <end position="369"/>
    </location>
</feature>
<dbReference type="AlphaFoldDB" id="A0A251XA25"/>
<sequence>MRLISFLGTGKYEETSYTLNGQNCKTKYVAAALMQLLKADELTVLATKEARTTHEASLQQELSRLGLVKAEIKDIPSGSNEQELWQQFEVIREATIEKSPKSITFDITLGFRAPPFFAAAIINYLRNTQTEMPEMHVVYGEFRKDETNSPIWDLSAFISLLDWSSALQNFLKTGHGGRLADLVKQENALLQKHPSGGRRPTRLSALVSTLKEFSENIATVRCSKIITGDERSEGSARKVLKKIEESRDEVKEYFKPLAPILDSLSERLKDLPSDSLFGQAGHDAMSALAKLYLDYERYPEAAIVVREGWISLYDANVHLSDDQRLAQDKRTNTEKCWRDQEGVGAKKGTGADTLSNVRNDIEHGGFNEQPKPAKTLIEEIKKCANVFDNKKLG</sequence>
<comment type="caution">
    <text evidence="2">The sequence shown here is derived from an EMBL/GenBank/DDBJ whole genome shotgun (WGS) entry which is preliminary data.</text>
</comment>
<evidence type="ECO:0008006" key="4">
    <source>
        <dbReference type="Google" id="ProtNLM"/>
    </source>
</evidence>
<proteinExistence type="predicted"/>
<dbReference type="RefSeq" id="WP_086488314.1">
    <property type="nucleotide sequence ID" value="NZ_MSLT01000012.1"/>
</dbReference>
<evidence type="ECO:0000313" key="2">
    <source>
        <dbReference type="EMBL" id="OUD14533.1"/>
    </source>
</evidence>
<protein>
    <recommendedName>
        <fullName evidence="4">CRISPR-associated protein</fullName>
    </recommendedName>
</protein>
<accession>A0A251XA25</accession>
<evidence type="ECO:0000313" key="3">
    <source>
        <dbReference type="Proteomes" id="UP000194798"/>
    </source>
</evidence>